<keyword evidence="3" id="KW-1185">Reference proteome</keyword>
<evidence type="ECO:0000313" key="2">
    <source>
        <dbReference type="EMBL" id="MBC5721268.1"/>
    </source>
</evidence>
<dbReference type="EMBL" id="JACOPO010000001">
    <property type="protein sequence ID" value="MBC5721268.1"/>
    <property type="molecule type" value="Genomic_DNA"/>
</dbReference>
<keyword evidence="1" id="KW-0812">Transmembrane</keyword>
<sequence length="93" mass="10390">MNSWAIFTLAFAAVVIQAWVRGRGSSNWYLGCIVPLVYGGAVAWMFVGKDFTRSLQIILFGAAIPITLLVSAWLRKRDEEGQENEGEPKEQEN</sequence>
<proteinExistence type="predicted"/>
<name>A0A8J6M617_9FIRM</name>
<evidence type="ECO:0000313" key="3">
    <source>
        <dbReference type="Proteomes" id="UP000628736"/>
    </source>
</evidence>
<evidence type="ECO:0000256" key="1">
    <source>
        <dbReference type="SAM" id="Phobius"/>
    </source>
</evidence>
<feature type="transmembrane region" description="Helical" evidence="1">
    <location>
        <begin position="28"/>
        <end position="47"/>
    </location>
</feature>
<protein>
    <submittedName>
        <fullName evidence="2">Uncharacterized protein</fullName>
    </submittedName>
</protein>
<accession>A0A8J6M617</accession>
<gene>
    <name evidence="2" type="ORF">H8S11_00285</name>
</gene>
<dbReference type="RefSeq" id="WP_186851800.1">
    <property type="nucleotide sequence ID" value="NZ_JACOPO010000001.1"/>
</dbReference>
<keyword evidence="1" id="KW-0472">Membrane</keyword>
<feature type="transmembrane region" description="Helical" evidence="1">
    <location>
        <begin position="54"/>
        <end position="74"/>
    </location>
</feature>
<comment type="caution">
    <text evidence="2">The sequence shown here is derived from an EMBL/GenBank/DDBJ whole genome shotgun (WGS) entry which is preliminary data.</text>
</comment>
<dbReference type="Proteomes" id="UP000628736">
    <property type="component" value="Unassembled WGS sequence"/>
</dbReference>
<organism evidence="2 3">
    <name type="scientific">Flintibacter hominis</name>
    <dbReference type="NCBI Taxonomy" id="2763048"/>
    <lineage>
        <taxon>Bacteria</taxon>
        <taxon>Bacillati</taxon>
        <taxon>Bacillota</taxon>
        <taxon>Clostridia</taxon>
        <taxon>Eubacteriales</taxon>
        <taxon>Flintibacter</taxon>
    </lineage>
</organism>
<keyword evidence="1" id="KW-1133">Transmembrane helix</keyword>
<reference evidence="2" key="1">
    <citation type="submission" date="2020-08" db="EMBL/GenBank/DDBJ databases">
        <title>Genome public.</title>
        <authorList>
            <person name="Liu C."/>
            <person name="Sun Q."/>
        </authorList>
    </citation>
    <scope>NUCLEOTIDE SEQUENCE</scope>
    <source>
        <strain evidence="2">NSJ-23</strain>
    </source>
</reference>
<dbReference type="AlphaFoldDB" id="A0A8J6M617"/>